<protein>
    <submittedName>
        <fullName evidence="2">Uncharacterized protein</fullName>
    </submittedName>
</protein>
<dbReference type="EMBL" id="JEMU01000009">
    <property type="protein sequence ID" value="KAJ02882.1"/>
    <property type="molecule type" value="Genomic_DNA"/>
</dbReference>
<dbReference type="Proteomes" id="UP000027337">
    <property type="component" value="Unassembled WGS sequence"/>
</dbReference>
<proteinExistence type="predicted"/>
<comment type="caution">
    <text evidence="2">The sequence shown here is derived from an EMBL/GenBank/DDBJ whole genome shotgun (WGS) entry which is preliminary data.</text>
</comment>
<reference evidence="2 3" key="1">
    <citation type="journal article" date="2014" name="Genome Announc.">
        <title>Draft Genome Sequences of Two Isolates of the Roseobacter Group, Sulfitobacter sp. Strains 3SOLIMAR09 and 1FIGIMAR09, from Harbors of Mallorca Island (Mediterranean Sea).</title>
        <authorList>
            <person name="Mas-Llado M."/>
            <person name="Pina-Villalonga J.M."/>
            <person name="Brunet-Galmes I."/>
            <person name="Nogales B."/>
            <person name="Bosch R."/>
        </authorList>
    </citation>
    <scope>NUCLEOTIDE SEQUENCE [LARGE SCALE GENOMIC DNA]</scope>
    <source>
        <strain evidence="2 3">1FIGIMAR09</strain>
    </source>
</reference>
<dbReference type="AlphaFoldDB" id="A0A061SPS9"/>
<gene>
    <name evidence="2" type="ORF">PM02_11535</name>
</gene>
<organism evidence="2 3">
    <name type="scientific">Sulfitobacter mediterraneus</name>
    <dbReference type="NCBI Taxonomy" id="83219"/>
    <lineage>
        <taxon>Bacteria</taxon>
        <taxon>Pseudomonadati</taxon>
        <taxon>Pseudomonadota</taxon>
        <taxon>Alphaproteobacteria</taxon>
        <taxon>Rhodobacterales</taxon>
        <taxon>Roseobacteraceae</taxon>
        <taxon>Sulfitobacter</taxon>
    </lineage>
</organism>
<sequence length="499" mass="57090">MNRERVEGAAQSSHPYHPVPPKENLMADIEDPWNSRPIDVHRWSDHPEVAALADTVWDEYVKIVQRSGPKPKTAFRHQLRVLLLDLYVAWLRDRTLCIGVSQSSNYWDTSSRYNAIHISKKIIPIIKTLHENGLLDLAKGSYSGPGVPSNRTTRIRASERLQAMFTEAKFERDDVTRVPNEEVIVLRSEDDGLVDYEDTDETNEMREQVRRYNDLIAASFIDIPVLDEPVIDDQPTDHHHCRTRRIFSRSEWSKNGRFHGGWWQQVNSDWRSKIFINDTPTVEVDFRGLHVAILSAEQGVELEGDPYDLPDRIIRAGPPALQRALVKRLLLTAINASSRDAAYRAFRDGYETDNYGKTVTNEQLDSLVAAFIKKSPHLEDCLFSDQGIRLMNIDAQITALVHEEFTTQAIPVLSVHDSYIVDYTRVSHLKEVMAEASEQVVGKALPTTNESFGLDEYEAPDFVVQDYINWRQTARSEGYLARLARHEKRTGTVVLPYDQ</sequence>
<name>A0A061SPS9_9RHOB</name>
<dbReference type="eggNOG" id="ENOG5031AAN">
    <property type="taxonomic scope" value="Bacteria"/>
</dbReference>
<dbReference type="STRING" id="83219.PM02_11535"/>
<evidence type="ECO:0000313" key="2">
    <source>
        <dbReference type="EMBL" id="KAJ02882.1"/>
    </source>
</evidence>
<accession>A0A061SPS9</accession>
<keyword evidence="3" id="KW-1185">Reference proteome</keyword>
<feature type="region of interest" description="Disordered" evidence="1">
    <location>
        <begin position="1"/>
        <end position="22"/>
    </location>
</feature>
<evidence type="ECO:0000256" key="1">
    <source>
        <dbReference type="SAM" id="MobiDB-lite"/>
    </source>
</evidence>
<evidence type="ECO:0000313" key="3">
    <source>
        <dbReference type="Proteomes" id="UP000027337"/>
    </source>
</evidence>